<keyword evidence="3" id="KW-1185">Reference proteome</keyword>
<dbReference type="InterPro" id="IPR012427">
    <property type="entry name" value="DUF1622"/>
</dbReference>
<feature type="transmembrane region" description="Helical" evidence="1">
    <location>
        <begin position="77"/>
        <end position="98"/>
    </location>
</feature>
<proteinExistence type="predicted"/>
<dbReference type="RefSeq" id="WP_205133147.1">
    <property type="nucleotide sequence ID" value="NZ_JACSNT010000004.1"/>
</dbReference>
<keyword evidence="1" id="KW-1133">Transmembrane helix</keyword>
<reference evidence="2 3" key="1">
    <citation type="journal article" date="2021" name="Sci. Rep.">
        <title>The distribution of antibiotic resistance genes in chicken gut microbiota commensals.</title>
        <authorList>
            <person name="Juricova H."/>
            <person name="Matiasovicova J."/>
            <person name="Kubasova T."/>
            <person name="Cejkova D."/>
            <person name="Rychlik I."/>
        </authorList>
    </citation>
    <scope>NUCLEOTIDE SEQUENCE [LARGE SCALE GENOMIC DNA]</scope>
    <source>
        <strain evidence="2 3">An431b</strain>
    </source>
</reference>
<evidence type="ECO:0000256" key="1">
    <source>
        <dbReference type="SAM" id="Phobius"/>
    </source>
</evidence>
<gene>
    <name evidence="2" type="ORF">H9X83_02110</name>
</gene>
<feature type="transmembrane region" description="Helical" evidence="1">
    <location>
        <begin position="49"/>
        <end position="71"/>
    </location>
</feature>
<keyword evidence="1" id="KW-0472">Membrane</keyword>
<evidence type="ECO:0000313" key="3">
    <source>
        <dbReference type="Proteomes" id="UP000729290"/>
    </source>
</evidence>
<keyword evidence="1" id="KW-0812">Transmembrane</keyword>
<dbReference type="Pfam" id="PF07784">
    <property type="entry name" value="DUF1622"/>
    <property type="match status" value="1"/>
</dbReference>
<dbReference type="EMBL" id="JACSNV010000002">
    <property type="protein sequence ID" value="MBM6876953.1"/>
    <property type="molecule type" value="Genomic_DNA"/>
</dbReference>
<evidence type="ECO:0000313" key="2">
    <source>
        <dbReference type="EMBL" id="MBM6876953.1"/>
    </source>
</evidence>
<dbReference type="PANTHER" id="PTHR38468:SF1">
    <property type="entry name" value="SLL0939 PROTEIN"/>
    <property type="match status" value="1"/>
</dbReference>
<dbReference type="PANTHER" id="PTHR38468">
    <property type="entry name" value="SLL0939 PROTEIN"/>
    <property type="match status" value="1"/>
</dbReference>
<dbReference type="Proteomes" id="UP000729290">
    <property type="component" value="Unassembled WGS sequence"/>
</dbReference>
<organism evidence="2 3">
    <name type="scientific">Anaerotignum lactatifermentans</name>
    <dbReference type="NCBI Taxonomy" id="160404"/>
    <lineage>
        <taxon>Bacteria</taxon>
        <taxon>Bacillati</taxon>
        <taxon>Bacillota</taxon>
        <taxon>Clostridia</taxon>
        <taxon>Lachnospirales</taxon>
        <taxon>Anaerotignaceae</taxon>
        <taxon>Anaerotignum</taxon>
    </lineage>
</organism>
<sequence>MDTLYQYLSVIIQFSSILLEFIGVIILLEGAMRALVNYIKKDPDARMKFYHVMAMALEFKLGGEILRTVIVRDFSEIALVGCIIVLRAALSFLIQWSIKTERTEEKAKKEHETIW</sequence>
<name>A0ABS2G8R8_9FIRM</name>
<accession>A0ABS2G8R8</accession>
<comment type="caution">
    <text evidence="2">The sequence shown here is derived from an EMBL/GenBank/DDBJ whole genome shotgun (WGS) entry which is preliminary data.</text>
</comment>
<feature type="transmembrane region" description="Helical" evidence="1">
    <location>
        <begin position="6"/>
        <end position="28"/>
    </location>
</feature>
<protein>
    <submittedName>
        <fullName evidence="2">DUF1622 domain-containing protein</fullName>
    </submittedName>
</protein>